<accession>A0A6N2ZAW8</accession>
<name>A0A6N2ZAW8_LACRH</name>
<evidence type="ECO:0000313" key="1">
    <source>
        <dbReference type="EMBL" id="VYT75158.1"/>
    </source>
</evidence>
<dbReference type="EMBL" id="CACRTK010000030">
    <property type="protein sequence ID" value="VYT75158.1"/>
    <property type="molecule type" value="Genomic_DNA"/>
</dbReference>
<dbReference type="AlphaFoldDB" id="A0A6N2ZAW8"/>
<gene>
    <name evidence="1" type="ORF">LRLFYP97_01760</name>
</gene>
<proteinExistence type="predicted"/>
<reference evidence="1" key="1">
    <citation type="submission" date="2019-11" db="EMBL/GenBank/DDBJ databases">
        <authorList>
            <person name="Feng L."/>
        </authorList>
    </citation>
    <scope>NUCLEOTIDE SEQUENCE</scope>
    <source>
        <strain evidence="1">LrhamnosusLFYP97</strain>
    </source>
</reference>
<organism evidence="1">
    <name type="scientific">Lacticaseibacillus rhamnosus</name>
    <name type="common">Lactobacillus rhamnosus</name>
    <dbReference type="NCBI Taxonomy" id="47715"/>
    <lineage>
        <taxon>Bacteria</taxon>
        <taxon>Bacillati</taxon>
        <taxon>Bacillota</taxon>
        <taxon>Bacilli</taxon>
        <taxon>Lactobacillales</taxon>
        <taxon>Lactobacillaceae</taxon>
        <taxon>Lacticaseibacillus</taxon>
    </lineage>
</organism>
<protein>
    <submittedName>
        <fullName evidence="1">Uncharacterized protein</fullName>
    </submittedName>
</protein>
<sequence length="69" mass="7356">MGVKENPVASGVMGPVLAIAPKVLTRRSLLRGACYGRKVVRRGLKRDGPVFSHCVLGPYTQTSAPGKHI</sequence>